<feature type="transmembrane region" description="Helical" evidence="1">
    <location>
        <begin position="34"/>
        <end position="54"/>
    </location>
</feature>
<protein>
    <submittedName>
        <fullName evidence="2">Uncharacterized protein</fullName>
    </submittedName>
</protein>
<sequence>MIKKNLIGAYSILFLIFAYYYINTVKEVDPFTQITWLFILLIIAIMFSFLRWIIKRRKY</sequence>
<proteinExistence type="predicted"/>
<keyword evidence="1" id="KW-0812">Transmembrane</keyword>
<evidence type="ECO:0000313" key="2">
    <source>
        <dbReference type="EMBL" id="SQI62682.1"/>
    </source>
</evidence>
<gene>
    <name evidence="2" type="ORF">NCTC4824_03733</name>
</gene>
<feature type="transmembrane region" description="Helical" evidence="1">
    <location>
        <begin position="7"/>
        <end position="22"/>
    </location>
</feature>
<dbReference type="AlphaFoldDB" id="A0A2X4WW15"/>
<keyword evidence="1" id="KW-1133">Transmembrane helix</keyword>
<evidence type="ECO:0000313" key="3">
    <source>
        <dbReference type="Proteomes" id="UP000249134"/>
    </source>
</evidence>
<keyword evidence="1" id="KW-0472">Membrane</keyword>
<organism evidence="2 3">
    <name type="scientific">Lederbergia lenta</name>
    <name type="common">Bacillus lentus</name>
    <dbReference type="NCBI Taxonomy" id="1467"/>
    <lineage>
        <taxon>Bacteria</taxon>
        <taxon>Bacillati</taxon>
        <taxon>Bacillota</taxon>
        <taxon>Bacilli</taxon>
        <taxon>Bacillales</taxon>
        <taxon>Bacillaceae</taxon>
        <taxon>Lederbergia</taxon>
    </lineage>
</organism>
<accession>A0A2X4WW15</accession>
<keyword evidence="3" id="KW-1185">Reference proteome</keyword>
<dbReference type="EMBL" id="LS483476">
    <property type="protein sequence ID" value="SQI62682.1"/>
    <property type="molecule type" value="Genomic_DNA"/>
</dbReference>
<reference evidence="2 3" key="1">
    <citation type="submission" date="2018-06" db="EMBL/GenBank/DDBJ databases">
        <authorList>
            <consortium name="Pathogen Informatics"/>
            <person name="Doyle S."/>
        </authorList>
    </citation>
    <scope>NUCLEOTIDE SEQUENCE [LARGE SCALE GENOMIC DNA]</scope>
    <source>
        <strain evidence="2 3">NCTC4824</strain>
    </source>
</reference>
<dbReference type="KEGG" id="blen:NCTC4824_03733"/>
<evidence type="ECO:0000256" key="1">
    <source>
        <dbReference type="SAM" id="Phobius"/>
    </source>
</evidence>
<dbReference type="Proteomes" id="UP000249134">
    <property type="component" value="Chromosome 1"/>
</dbReference>
<name>A0A2X4WW15_LEDLE</name>